<sequence length="164" mass="17979">MDSTVVAAIIGGVFTVAGSIATVLITRHIENQDKQIMSTGRRALLNGQWRGTGTSYREGGQLLSVSVVATLVAHRKTVIGHFRVQYPERDGRPAQESEFESRGGMLHDRFLKLDYISKNERRIQFGAIMLELAPSGEVLSGKFVGYGVFSKQIVSGNIELKRAA</sequence>
<protein>
    <submittedName>
        <fullName evidence="2">Uncharacterized protein</fullName>
    </submittedName>
</protein>
<evidence type="ECO:0000256" key="1">
    <source>
        <dbReference type="SAM" id="Phobius"/>
    </source>
</evidence>
<keyword evidence="1" id="KW-0472">Membrane</keyword>
<organism evidence="2 3">
    <name type="scientific">Adonisia turfae CCMR0081</name>
    <dbReference type="NCBI Taxonomy" id="2292702"/>
    <lineage>
        <taxon>Bacteria</taxon>
        <taxon>Bacillati</taxon>
        <taxon>Cyanobacteriota</taxon>
        <taxon>Adonisia</taxon>
        <taxon>Adonisia turfae</taxon>
    </lineage>
</organism>
<name>A0A6M0RML9_9CYAN</name>
<feature type="transmembrane region" description="Helical" evidence="1">
    <location>
        <begin position="6"/>
        <end position="25"/>
    </location>
</feature>
<evidence type="ECO:0000313" key="2">
    <source>
        <dbReference type="EMBL" id="NEZ57515.1"/>
    </source>
</evidence>
<keyword evidence="1" id="KW-1133">Transmembrane helix</keyword>
<accession>A0A6M0RML9</accession>
<keyword evidence="3" id="KW-1185">Reference proteome</keyword>
<evidence type="ECO:0000313" key="3">
    <source>
        <dbReference type="Proteomes" id="UP000481033"/>
    </source>
</evidence>
<dbReference type="AlphaFoldDB" id="A0A6M0RML9"/>
<dbReference type="Proteomes" id="UP000481033">
    <property type="component" value="Unassembled WGS sequence"/>
</dbReference>
<dbReference type="EMBL" id="QXHD01000004">
    <property type="protein sequence ID" value="NEZ57515.1"/>
    <property type="molecule type" value="Genomic_DNA"/>
</dbReference>
<comment type="caution">
    <text evidence="2">The sequence shown here is derived from an EMBL/GenBank/DDBJ whole genome shotgun (WGS) entry which is preliminary data.</text>
</comment>
<reference evidence="2 3" key="1">
    <citation type="journal article" date="2020" name="Microb. Ecol.">
        <title>Ecogenomics of the Marine Benthic Filamentous Cyanobacterium Adonisia.</title>
        <authorList>
            <person name="Walter J.M."/>
            <person name="Coutinho F.H."/>
            <person name="Leomil L."/>
            <person name="Hargreaves P.I."/>
            <person name="Campeao M.E."/>
            <person name="Vieira V.V."/>
            <person name="Silva B.S."/>
            <person name="Fistarol G.O."/>
            <person name="Salomon P.S."/>
            <person name="Sawabe T."/>
            <person name="Mino S."/>
            <person name="Hosokawa M."/>
            <person name="Miyashita H."/>
            <person name="Maruyama F."/>
            <person name="van Verk M.C."/>
            <person name="Dutilh B.E."/>
            <person name="Thompson C.C."/>
            <person name="Thompson F.L."/>
        </authorList>
    </citation>
    <scope>NUCLEOTIDE SEQUENCE [LARGE SCALE GENOMIC DNA]</scope>
    <source>
        <strain evidence="2 3">CCMR0081</strain>
    </source>
</reference>
<gene>
    <name evidence="2" type="ORF">DXZ20_17925</name>
</gene>
<proteinExistence type="predicted"/>
<keyword evidence="1" id="KW-0812">Transmembrane</keyword>